<organism evidence="2 3">
    <name type="scientific">Jiella avicenniae</name>
    <dbReference type="NCBI Taxonomy" id="2907202"/>
    <lineage>
        <taxon>Bacteria</taxon>
        <taxon>Pseudomonadati</taxon>
        <taxon>Pseudomonadota</taxon>
        <taxon>Alphaproteobacteria</taxon>
        <taxon>Hyphomicrobiales</taxon>
        <taxon>Aurantimonadaceae</taxon>
        <taxon>Jiella</taxon>
    </lineage>
</organism>
<dbReference type="EMBL" id="JAJUWU010000009">
    <property type="protein sequence ID" value="MCE7028497.1"/>
    <property type="molecule type" value="Genomic_DNA"/>
</dbReference>
<evidence type="ECO:0000259" key="1">
    <source>
        <dbReference type="Pfam" id="PF15919"/>
    </source>
</evidence>
<dbReference type="PANTHER" id="PTHR34504">
    <property type="entry name" value="ANTITOXIN HICB"/>
    <property type="match status" value="1"/>
</dbReference>
<reference evidence="2" key="1">
    <citation type="submission" date="2022-01" db="EMBL/GenBank/DDBJ databases">
        <title>Jiella avicenniae sp. nov., a novel endophytic bacterium isolated from bark of Avicennia marina.</title>
        <authorList>
            <person name="Tuo L."/>
        </authorList>
    </citation>
    <scope>NUCLEOTIDE SEQUENCE</scope>
    <source>
        <strain evidence="2">CBK1P-4</strain>
    </source>
</reference>
<dbReference type="InterPro" id="IPR031807">
    <property type="entry name" value="HicB-like"/>
</dbReference>
<dbReference type="PANTHER" id="PTHR34504:SF2">
    <property type="entry name" value="UPF0150 PROTEIN SSL0259"/>
    <property type="match status" value="1"/>
</dbReference>
<dbReference type="Pfam" id="PF15919">
    <property type="entry name" value="HicB_lk_antitox"/>
    <property type="match status" value="1"/>
</dbReference>
<evidence type="ECO:0000313" key="2">
    <source>
        <dbReference type="EMBL" id="MCE7028497.1"/>
    </source>
</evidence>
<feature type="domain" description="HicB-like antitoxin of toxin-antitoxin system" evidence="1">
    <location>
        <begin position="3"/>
        <end position="73"/>
    </location>
</feature>
<accession>A0A9X1T4X9</accession>
<dbReference type="RefSeq" id="WP_233719655.1">
    <property type="nucleotide sequence ID" value="NZ_JAJUWU010000009.1"/>
</dbReference>
<keyword evidence="3" id="KW-1185">Reference proteome</keyword>
<dbReference type="Gene3D" id="3.30.160.250">
    <property type="match status" value="1"/>
</dbReference>
<gene>
    <name evidence="2" type="ORF">LZD57_10905</name>
</gene>
<name>A0A9X1T4X9_9HYPH</name>
<protein>
    <submittedName>
        <fullName evidence="2">Type II toxin-antitoxin system HicB family antitoxin</fullName>
    </submittedName>
</protein>
<comment type="caution">
    <text evidence="2">The sequence shown here is derived from an EMBL/GenBank/DDBJ whole genome shotgun (WGS) entry which is preliminary data.</text>
</comment>
<dbReference type="InterPro" id="IPR035069">
    <property type="entry name" value="TTHA1013/TTHA0281-like"/>
</dbReference>
<dbReference type="Proteomes" id="UP001139035">
    <property type="component" value="Unassembled WGS sequence"/>
</dbReference>
<dbReference type="SUPFAM" id="SSF143100">
    <property type="entry name" value="TTHA1013/TTHA0281-like"/>
    <property type="match status" value="1"/>
</dbReference>
<dbReference type="InterPro" id="IPR051404">
    <property type="entry name" value="TA_system_antitoxin"/>
</dbReference>
<dbReference type="AlphaFoldDB" id="A0A9X1T4X9"/>
<evidence type="ECO:0000313" key="3">
    <source>
        <dbReference type="Proteomes" id="UP001139035"/>
    </source>
</evidence>
<proteinExistence type="predicted"/>
<sequence>MDYPIVIRPLSDEEGGGYLATFPDLAGCVSDGETAEEALANAKEAFAEWMETNKRHARQVPAPGSAFKAAAKQKRAAIKAIKDLAESFQDVDGRMEKVEGDLADLREQVEHAAAWLRFSEITGAGSDDTRDDAPSVNVC</sequence>